<dbReference type="EMBL" id="AP024597">
    <property type="protein sequence ID" value="BCU69989.1"/>
    <property type="molecule type" value="Genomic_DNA"/>
</dbReference>
<dbReference type="GeneID" id="66163016"/>
<evidence type="ECO:0000256" key="1">
    <source>
        <dbReference type="ARBA" id="ARBA00022676"/>
    </source>
</evidence>
<keyword evidence="3" id="KW-1133">Transmembrane helix</keyword>
<proteinExistence type="predicted"/>
<organism evidence="5 6">
    <name type="scientific">Stygiolobus caldivivus</name>
    <dbReference type="NCBI Taxonomy" id="2824673"/>
    <lineage>
        <taxon>Archaea</taxon>
        <taxon>Thermoproteota</taxon>
        <taxon>Thermoprotei</taxon>
        <taxon>Sulfolobales</taxon>
        <taxon>Sulfolobaceae</taxon>
        <taxon>Stygiolobus</taxon>
    </lineage>
</organism>
<accession>A0A8D5ZHT6</accession>
<evidence type="ECO:0000256" key="2">
    <source>
        <dbReference type="ARBA" id="ARBA00022679"/>
    </source>
</evidence>
<feature type="domain" description="Glycosyltransferase 2-like" evidence="4">
    <location>
        <begin position="73"/>
        <end position="268"/>
    </location>
</feature>
<sequence length="453" mass="53643">MRINIYELSVNLVREWLMRESIKSKFSLAMEVLKVTVPYLFAYWLFFPLGYLQSKRDRRNYVDDPNYKPRVAVVIPCRNKRDTVYEVLESVLNQSYKPSKIIVTDDYSTDGSLDEILRFAKDYFGGVTCEKVSENKEICTANNKKDGDPDFILIKHTKENLGKQRSLNQMISMVDEGEYELTATIDADTKLDKDWIRNSLKYHRNPNVVATYGWTQLWEEKSYGNFINIRRFDYNFFLPVYRSLSNPRSNWTICGSNVLYKTSILKKYPIPEHMKENAAEDMLHAVILLSKGYKIIFVPESIAFPKEEVDFKGFLKQSVRWFKGTWYVIFDVIFKNKEINNNLTRLYKLQIGSLFTLPYYITLVDASLIFGLLTHDIYSLIWPVIDYTVYFFITLISYYKRRGYFKNFNIPSLVKNYTVFYLQRNLMLIPYFLGLKEYTSRLKNTEVWEAKNK</sequence>
<dbReference type="InterPro" id="IPR001173">
    <property type="entry name" value="Glyco_trans_2-like"/>
</dbReference>
<dbReference type="Pfam" id="PF00535">
    <property type="entry name" value="Glycos_transf_2"/>
    <property type="match status" value="1"/>
</dbReference>
<dbReference type="PANTHER" id="PTHR43630:SF1">
    <property type="entry name" value="POLY-BETA-1,6-N-ACETYL-D-GLUCOSAMINE SYNTHASE"/>
    <property type="match status" value="1"/>
</dbReference>
<dbReference type="Gene3D" id="3.90.550.10">
    <property type="entry name" value="Spore Coat Polysaccharide Biosynthesis Protein SpsA, Chain A"/>
    <property type="match status" value="1"/>
</dbReference>
<dbReference type="GO" id="GO:0016757">
    <property type="term" value="F:glycosyltransferase activity"/>
    <property type="evidence" value="ECO:0007669"/>
    <property type="project" value="UniProtKB-KW"/>
</dbReference>
<evidence type="ECO:0000313" key="5">
    <source>
        <dbReference type="EMBL" id="BCU69989.1"/>
    </source>
</evidence>
<keyword evidence="3" id="KW-0812">Transmembrane</keyword>
<dbReference type="SUPFAM" id="SSF53448">
    <property type="entry name" value="Nucleotide-diphospho-sugar transferases"/>
    <property type="match status" value="1"/>
</dbReference>
<dbReference type="AlphaFoldDB" id="A0A8D5ZHT6"/>
<evidence type="ECO:0000259" key="4">
    <source>
        <dbReference type="Pfam" id="PF00535"/>
    </source>
</evidence>
<protein>
    <submittedName>
        <fullName evidence="5">Glycosyl transferase</fullName>
    </submittedName>
</protein>
<evidence type="ECO:0000313" key="6">
    <source>
        <dbReference type="Proteomes" id="UP000825123"/>
    </source>
</evidence>
<dbReference type="Proteomes" id="UP000825123">
    <property type="component" value="Chromosome"/>
</dbReference>
<evidence type="ECO:0000256" key="3">
    <source>
        <dbReference type="SAM" id="Phobius"/>
    </source>
</evidence>
<gene>
    <name evidence="5" type="ORF">KN1_12860</name>
</gene>
<name>A0A8D5ZHT6_9CREN</name>
<keyword evidence="2 5" id="KW-0808">Transferase</keyword>
<dbReference type="RefSeq" id="WP_221290153.1">
    <property type="nucleotide sequence ID" value="NZ_AP024597.1"/>
</dbReference>
<dbReference type="InterPro" id="IPR029044">
    <property type="entry name" value="Nucleotide-diphossugar_trans"/>
</dbReference>
<dbReference type="PANTHER" id="PTHR43630">
    <property type="entry name" value="POLY-BETA-1,6-N-ACETYL-D-GLUCOSAMINE SYNTHASE"/>
    <property type="match status" value="1"/>
</dbReference>
<feature type="transmembrane region" description="Helical" evidence="3">
    <location>
        <begin position="32"/>
        <end position="52"/>
    </location>
</feature>
<feature type="transmembrane region" description="Helical" evidence="3">
    <location>
        <begin position="354"/>
        <end position="374"/>
    </location>
</feature>
<feature type="transmembrane region" description="Helical" evidence="3">
    <location>
        <begin position="380"/>
        <end position="399"/>
    </location>
</feature>
<keyword evidence="3" id="KW-0472">Membrane</keyword>
<keyword evidence="1" id="KW-0328">Glycosyltransferase</keyword>
<reference evidence="5 6" key="1">
    <citation type="submission" date="2021-04" db="EMBL/GenBank/DDBJ databases">
        <title>Complete genome sequence of Stygiolobus sp. KN-1.</title>
        <authorList>
            <person name="Nakamura K."/>
            <person name="Sakai H."/>
            <person name="Kurosawa N."/>
        </authorList>
    </citation>
    <scope>NUCLEOTIDE SEQUENCE [LARGE SCALE GENOMIC DNA]</scope>
    <source>
        <strain evidence="5 6">KN-1</strain>
    </source>
</reference>
<dbReference type="KEGG" id="csty:KN1_12860"/>
<keyword evidence="6" id="KW-1185">Reference proteome</keyword>